<evidence type="ECO:0000259" key="10">
    <source>
        <dbReference type="PROSITE" id="PS50522"/>
    </source>
</evidence>
<evidence type="ECO:0000256" key="2">
    <source>
        <dbReference type="ARBA" id="ARBA00022484"/>
    </source>
</evidence>
<keyword evidence="9" id="KW-0479">Metal-binding</keyword>
<feature type="domain" description="RdRp catalytic" evidence="10">
    <location>
        <begin position="270"/>
        <end position="394"/>
    </location>
</feature>
<keyword evidence="9" id="KW-0460">Magnesium</keyword>
<dbReference type="RefSeq" id="YP_010769349.1">
    <property type="nucleotide sequence ID" value="NC_073947.1"/>
</dbReference>
<dbReference type="Proteomes" id="UP000678853">
    <property type="component" value="Segment"/>
</dbReference>
<keyword evidence="3" id="KW-0808">Transferase</keyword>
<keyword evidence="4" id="KW-0548">Nucleotidyltransferase</keyword>
<evidence type="ECO:0000256" key="8">
    <source>
        <dbReference type="ARBA" id="ARBA00048744"/>
    </source>
</evidence>
<comment type="catalytic activity">
    <reaction evidence="8">
        <text>RNA(n) + a ribonucleoside 5'-triphosphate = RNA(n+1) + diphosphate</text>
        <dbReference type="Rhea" id="RHEA:21248"/>
        <dbReference type="Rhea" id="RHEA-COMP:14527"/>
        <dbReference type="Rhea" id="RHEA-COMP:17342"/>
        <dbReference type="ChEBI" id="CHEBI:33019"/>
        <dbReference type="ChEBI" id="CHEBI:61557"/>
        <dbReference type="ChEBI" id="CHEBI:140395"/>
        <dbReference type="EC" id="2.7.7.48"/>
    </reaction>
</comment>
<sequence length="580" mass="65374">MDYSSCPFNGQTEFVVSSLLSSLNTPRSLAAWLLYKNAEFDQLVNLQNPDPLNYTCATAFFSDYQATVLCRKAEFLPLDVDLETVALRKLEACEESCKAFNQNLEARLVLYGESPEGCSFRALMVSVRKIIRRVLGRFDEGRFLDSCGWGPGATSTIPRVRASLVDKVLETKVSVSSSALSYARIALGRDLHWARARGIPADGPFTALTSEFEIVKGNRVTFVPKDARSHRAIAIEPTMNLFLQKGIGSMMRDRLLKAGIDLSDQSINQRLARRGSLDGSLATLDLSSASDTVSRKLVEYLLPEDWLTAMNRTRCAFSEVNGEMRWNEKYSSMGNGYTFELESLIFYAVGVACCEFVSVYGDDIVCDTSSSLEMCDSLEALGFKLNREKSFRTSDFRESCGAHYFRGVDVKPIYIKGDPFGSIANYFPFVNGLLHRSRFRRDISRNVSVAFGNAWKRATRDYTWQYLSVTDGYYSARDTGVALPVLHPTIQSNCSRTEDFHKSGWFGVKLPCVSYRTQRLLSHEQDALYSLSLRFRPETPLSLGITSPVMDGRHSRVLSYRLRRRIHWYVDDSPTNYASF</sequence>
<keyword evidence="12" id="KW-1185">Reference proteome</keyword>
<dbReference type="PROSITE" id="PS50522">
    <property type="entry name" value="RDRP_PHAGE"/>
    <property type="match status" value="1"/>
</dbReference>
<dbReference type="EC" id="2.7.7.48" evidence="1"/>
<reference evidence="11" key="1">
    <citation type="submission" date="2020-09" db="EMBL/GenBank/DDBJ databases">
        <title>Leviviricetes taxonomy.</title>
        <authorList>
            <person name="Stockdale S.R."/>
            <person name="Callanan J."/>
            <person name="Adriaenssens E.M."/>
            <person name="Kuhn J.H."/>
            <person name="Rumnieks J."/>
            <person name="Shkoporov A."/>
            <person name="Draper L.A."/>
            <person name="Ross P."/>
            <person name="Hill C."/>
        </authorList>
    </citation>
    <scope>NUCLEOTIDE SEQUENCE</scope>
</reference>
<evidence type="ECO:0000256" key="6">
    <source>
        <dbReference type="ARBA" id="ARBA00022953"/>
    </source>
</evidence>
<keyword evidence="2 11" id="KW-0696">RNA-directed RNA polymerase</keyword>
<dbReference type="Pfam" id="PF03431">
    <property type="entry name" value="RNA_replicase_B"/>
    <property type="match status" value="1"/>
</dbReference>
<keyword evidence="5" id="KW-0547">Nucleotide-binding</keyword>
<evidence type="ECO:0000256" key="4">
    <source>
        <dbReference type="ARBA" id="ARBA00022695"/>
    </source>
</evidence>
<evidence type="ECO:0000313" key="12">
    <source>
        <dbReference type="Proteomes" id="UP000678853"/>
    </source>
</evidence>
<comment type="cofactor">
    <cofactor evidence="9">
        <name>Mg(2+)</name>
        <dbReference type="ChEBI" id="CHEBI:18420"/>
    </cofactor>
    <text evidence="9">Binds 2 Mg(2+) per subunit.</text>
</comment>
<keyword evidence="6" id="KW-0693">Viral RNA replication</keyword>
<feature type="binding site" evidence="9">
    <location>
        <position position="363"/>
    </location>
    <ligand>
        <name>Mg(2+)</name>
        <dbReference type="ChEBI" id="CHEBI:18420"/>
        <label>2</label>
    </ligand>
</feature>
<accession>A0A8S5L130</accession>
<dbReference type="GO" id="GO:0039694">
    <property type="term" value="P:viral RNA genome replication"/>
    <property type="evidence" value="ECO:0007669"/>
    <property type="project" value="InterPro"/>
</dbReference>
<dbReference type="GO" id="GO:0000166">
    <property type="term" value="F:nucleotide binding"/>
    <property type="evidence" value="ECO:0007669"/>
    <property type="project" value="UniProtKB-KW"/>
</dbReference>
<evidence type="ECO:0000313" key="11">
    <source>
        <dbReference type="EMBL" id="DAD51045.1"/>
    </source>
</evidence>
<organism evidence="11 12">
    <name type="scientific">ssRNA phage SRR6960797_3</name>
    <dbReference type="NCBI Taxonomy" id="2786563"/>
    <lineage>
        <taxon>Viruses</taxon>
        <taxon>Riboviria</taxon>
        <taxon>Orthornavirae</taxon>
        <taxon>Lenarviricota</taxon>
        <taxon>Leviviricetes</taxon>
        <taxon>Norzivirales</taxon>
        <taxon>Fiersviridae</taxon>
        <taxon>Garovuvirus</taxon>
        <taxon>Garovuvirus peladaptatum</taxon>
    </lineage>
</organism>
<dbReference type="GeneID" id="80398337"/>
<dbReference type="GO" id="GO:0046872">
    <property type="term" value="F:metal ion binding"/>
    <property type="evidence" value="ECO:0007669"/>
    <property type="project" value="UniProtKB-KW"/>
</dbReference>
<dbReference type="SUPFAM" id="SSF56672">
    <property type="entry name" value="DNA/RNA polymerases"/>
    <property type="match status" value="1"/>
</dbReference>
<feature type="binding site" evidence="9">
    <location>
        <position position="362"/>
    </location>
    <ligand>
        <name>Mg(2+)</name>
        <dbReference type="ChEBI" id="CHEBI:18420"/>
        <label>2</label>
    </ligand>
</feature>
<evidence type="ECO:0000256" key="1">
    <source>
        <dbReference type="ARBA" id="ARBA00012494"/>
    </source>
</evidence>
<dbReference type="InterPro" id="IPR043502">
    <property type="entry name" value="DNA/RNA_pol_sf"/>
</dbReference>
<evidence type="ECO:0000256" key="3">
    <source>
        <dbReference type="ARBA" id="ARBA00022679"/>
    </source>
</evidence>
<dbReference type="InterPro" id="IPR005093">
    <property type="entry name" value="RNArep_beta"/>
</dbReference>
<proteinExistence type="predicted"/>
<name>A0A8S5L130_9VIRU</name>
<dbReference type="InterPro" id="IPR007096">
    <property type="entry name" value="RNA-dir_Rpol_cat_phage"/>
</dbReference>
<feature type="binding site" evidence="9">
    <location>
        <position position="285"/>
    </location>
    <ligand>
        <name>Mg(2+)</name>
        <dbReference type="ChEBI" id="CHEBI:18420"/>
        <label>2</label>
    </ligand>
</feature>
<dbReference type="GO" id="GO:0003968">
    <property type="term" value="F:RNA-directed RNA polymerase activity"/>
    <property type="evidence" value="ECO:0007669"/>
    <property type="project" value="UniProtKB-KW"/>
</dbReference>
<dbReference type="KEGG" id="vg:80398337"/>
<evidence type="ECO:0000256" key="7">
    <source>
        <dbReference type="ARBA" id="ARBA00030248"/>
    </source>
</evidence>
<dbReference type="EMBL" id="BK013702">
    <property type="protein sequence ID" value="DAD51045.1"/>
    <property type="molecule type" value="Genomic_RNA"/>
</dbReference>
<evidence type="ECO:0000256" key="5">
    <source>
        <dbReference type="ARBA" id="ARBA00022741"/>
    </source>
</evidence>
<protein>
    <recommendedName>
        <fullName evidence="1">RNA-directed RNA polymerase</fullName>
        <ecNumber evidence="1">2.7.7.48</ecNumber>
    </recommendedName>
    <alternativeName>
        <fullName evidence="7">RNA replicase beta chain</fullName>
    </alternativeName>
</protein>
<evidence type="ECO:0000256" key="9">
    <source>
        <dbReference type="PIRSR" id="PIRSR605093-1"/>
    </source>
</evidence>
<gene>
    <name evidence="11" type="primary">SRR6960797_3_3</name>
</gene>